<organism evidence="9 10">
    <name type="scientific">Agaricus bisporus var. burnettii</name>
    <dbReference type="NCBI Taxonomy" id="192524"/>
    <lineage>
        <taxon>Eukaryota</taxon>
        <taxon>Fungi</taxon>
        <taxon>Dikarya</taxon>
        <taxon>Basidiomycota</taxon>
        <taxon>Agaricomycotina</taxon>
        <taxon>Agaricomycetes</taxon>
        <taxon>Agaricomycetidae</taxon>
        <taxon>Agaricales</taxon>
        <taxon>Agaricineae</taxon>
        <taxon>Agaricaceae</taxon>
        <taxon>Agaricus</taxon>
    </lineage>
</organism>
<dbReference type="EMBL" id="JABXXO010000016">
    <property type="protein sequence ID" value="KAF7759749.1"/>
    <property type="molecule type" value="Genomic_DNA"/>
</dbReference>
<evidence type="ECO:0000256" key="1">
    <source>
        <dbReference type="ARBA" id="ARBA00008136"/>
    </source>
</evidence>
<evidence type="ECO:0000256" key="4">
    <source>
        <dbReference type="ARBA" id="ARBA00022801"/>
    </source>
</evidence>
<sequence length="221" mass="25263">MKWGLVPHWSTHENKSLSTTNARADTLVDNSSMWARLRATKRCVVPCQGYYEWLNRGKQKLPHFTKRKDSNIMLLAGLYDSAVIEGQTLWTFTIVTTDANKEFSWLHDRQPVILSSQQAVSQWLDQPWSKQLAALLEPYHDPDVPLECYQVPQEVGKVGTESPSFIEPVALRKDGIQAMFQKQRQSQKRARTPSPVPSPKESSSPKKKQKTKPITAFFPKK</sequence>
<evidence type="ECO:0000256" key="7">
    <source>
        <dbReference type="ARBA" id="ARBA00023239"/>
    </source>
</evidence>
<evidence type="ECO:0008006" key="11">
    <source>
        <dbReference type="Google" id="ProtNLM"/>
    </source>
</evidence>
<dbReference type="Gene3D" id="3.90.1680.10">
    <property type="entry name" value="SOS response associated peptidase-like"/>
    <property type="match status" value="1"/>
</dbReference>
<keyword evidence="5" id="KW-0190">Covalent protein-DNA linkage</keyword>
<dbReference type="Pfam" id="PF02586">
    <property type="entry name" value="SRAP"/>
    <property type="match status" value="1"/>
</dbReference>
<protein>
    <recommendedName>
        <fullName evidence="11">DUF159-domain-containing protein</fullName>
    </recommendedName>
</protein>
<keyword evidence="4" id="KW-0378">Hydrolase</keyword>
<evidence type="ECO:0000256" key="8">
    <source>
        <dbReference type="SAM" id="MobiDB-lite"/>
    </source>
</evidence>
<dbReference type="Proteomes" id="UP000629468">
    <property type="component" value="Unassembled WGS sequence"/>
</dbReference>
<dbReference type="GO" id="GO:0003697">
    <property type="term" value="F:single-stranded DNA binding"/>
    <property type="evidence" value="ECO:0007669"/>
    <property type="project" value="InterPro"/>
</dbReference>
<keyword evidence="6" id="KW-0238">DNA-binding</keyword>
<keyword evidence="7" id="KW-0456">Lyase</keyword>
<comment type="similarity">
    <text evidence="1">Belongs to the SOS response-associated peptidase family.</text>
</comment>
<dbReference type="InterPro" id="IPR003738">
    <property type="entry name" value="SRAP"/>
</dbReference>
<dbReference type="GO" id="GO:0008233">
    <property type="term" value="F:peptidase activity"/>
    <property type="evidence" value="ECO:0007669"/>
    <property type="project" value="UniProtKB-KW"/>
</dbReference>
<evidence type="ECO:0000313" key="10">
    <source>
        <dbReference type="Proteomes" id="UP000629468"/>
    </source>
</evidence>
<dbReference type="InterPro" id="IPR036590">
    <property type="entry name" value="SRAP-like"/>
</dbReference>
<reference evidence="9 10" key="1">
    <citation type="journal article" name="Sci. Rep.">
        <title>Telomere-to-telomere assembled and centromere annotated genomes of the two main subspecies of the button mushroom Agaricus bisporus reveal especially polymorphic chromosome ends.</title>
        <authorList>
            <person name="Sonnenberg A.S.M."/>
            <person name="Sedaghat-Telgerd N."/>
            <person name="Lavrijssen B."/>
            <person name="Ohm R.A."/>
            <person name="Hendrickx P.M."/>
            <person name="Scholtmeijer K."/>
            <person name="Baars J.J.P."/>
            <person name="van Peer A."/>
        </authorList>
    </citation>
    <scope>NUCLEOTIDE SEQUENCE [LARGE SCALE GENOMIC DNA]</scope>
    <source>
        <strain evidence="9 10">H119_p4</strain>
    </source>
</reference>
<evidence type="ECO:0000256" key="6">
    <source>
        <dbReference type="ARBA" id="ARBA00023125"/>
    </source>
</evidence>
<dbReference type="PANTHER" id="PTHR13604">
    <property type="entry name" value="DC12-RELATED"/>
    <property type="match status" value="1"/>
</dbReference>
<accession>A0A8H7BV20</accession>
<dbReference type="SUPFAM" id="SSF143081">
    <property type="entry name" value="BB1717-like"/>
    <property type="match status" value="1"/>
</dbReference>
<evidence type="ECO:0000256" key="5">
    <source>
        <dbReference type="ARBA" id="ARBA00023124"/>
    </source>
</evidence>
<dbReference type="PANTHER" id="PTHR13604:SF0">
    <property type="entry name" value="ABASIC SITE PROCESSING PROTEIN HMCES"/>
    <property type="match status" value="1"/>
</dbReference>
<keyword evidence="2" id="KW-0645">Protease</keyword>
<evidence type="ECO:0000313" key="9">
    <source>
        <dbReference type="EMBL" id="KAF7759749.1"/>
    </source>
</evidence>
<dbReference type="GO" id="GO:0016829">
    <property type="term" value="F:lyase activity"/>
    <property type="evidence" value="ECO:0007669"/>
    <property type="project" value="UniProtKB-KW"/>
</dbReference>
<dbReference type="AlphaFoldDB" id="A0A8H7BV20"/>
<gene>
    <name evidence="9" type="ORF">Agabi119p4_11444</name>
</gene>
<evidence type="ECO:0000256" key="2">
    <source>
        <dbReference type="ARBA" id="ARBA00022670"/>
    </source>
</evidence>
<dbReference type="GO" id="GO:0006508">
    <property type="term" value="P:proteolysis"/>
    <property type="evidence" value="ECO:0007669"/>
    <property type="project" value="UniProtKB-KW"/>
</dbReference>
<feature type="region of interest" description="Disordered" evidence="8">
    <location>
        <begin position="177"/>
        <end position="221"/>
    </location>
</feature>
<proteinExistence type="inferred from homology"/>
<comment type="caution">
    <text evidence="9">The sequence shown here is derived from an EMBL/GenBank/DDBJ whole genome shotgun (WGS) entry which is preliminary data.</text>
</comment>
<evidence type="ECO:0000256" key="3">
    <source>
        <dbReference type="ARBA" id="ARBA00022763"/>
    </source>
</evidence>
<dbReference type="GO" id="GO:0106300">
    <property type="term" value="P:protein-DNA covalent cross-linking repair"/>
    <property type="evidence" value="ECO:0007669"/>
    <property type="project" value="InterPro"/>
</dbReference>
<keyword evidence="3" id="KW-0227">DNA damage</keyword>
<name>A0A8H7BV20_AGABI</name>